<reference evidence="4" key="1">
    <citation type="submission" date="2017-02" db="EMBL/GenBank/DDBJ databases">
        <title>Delineation of Paenibacillus larvae strains originating from foulbrood outbreaks.</title>
        <authorList>
            <person name="Beims H."/>
            <person name="Bunk B."/>
            <person name="Sproeer C."/>
            <person name="Mohr K.I."/>
            <person name="Pradella S."/>
            <person name="Guenther G."/>
            <person name="Rohde M."/>
            <person name="von der Ohe W."/>
            <person name="Steinert M."/>
        </authorList>
    </citation>
    <scope>NUCLEOTIDE SEQUENCE [LARGE SCALE GENOMIC DNA]</scope>
    <source>
        <strain evidence="4">Eric_III</strain>
    </source>
</reference>
<dbReference type="Proteomes" id="UP000239833">
    <property type="component" value="Chromosome"/>
</dbReference>
<accession>A0A8B6WX40</accession>
<accession>A0A2L1U9F4</accession>
<feature type="transmembrane region" description="Helical" evidence="1">
    <location>
        <begin position="74"/>
        <end position="90"/>
    </location>
</feature>
<keyword evidence="1" id="KW-0472">Membrane</keyword>
<evidence type="ECO:0000313" key="2">
    <source>
        <dbReference type="EMBL" id="AVF24787.1"/>
    </source>
</evidence>
<gene>
    <name evidence="2" type="ORF">ERICIII_00561</name>
    <name evidence="3" type="ORF">ERICV_00515</name>
</gene>
<proteinExistence type="predicted"/>
<evidence type="ECO:0000313" key="5">
    <source>
        <dbReference type="Proteomes" id="UP000464330"/>
    </source>
</evidence>
<keyword evidence="1" id="KW-1133">Transmembrane helix</keyword>
<feature type="transmembrane region" description="Helical" evidence="1">
    <location>
        <begin position="21"/>
        <end position="42"/>
    </location>
</feature>
<dbReference type="EMBL" id="CP019655">
    <property type="protein sequence ID" value="AVF24787.1"/>
    <property type="molecule type" value="Genomic_DNA"/>
</dbReference>
<keyword evidence="1" id="KW-0812">Transmembrane</keyword>
<accession>A0A6C0QLV0</accession>
<evidence type="ECO:0000256" key="1">
    <source>
        <dbReference type="SAM" id="Phobius"/>
    </source>
</evidence>
<evidence type="ECO:0000313" key="4">
    <source>
        <dbReference type="Proteomes" id="UP000239833"/>
    </source>
</evidence>
<dbReference type="EMBL" id="CP019717">
    <property type="protein sequence ID" value="QHZ49704.1"/>
    <property type="molecule type" value="Genomic_DNA"/>
</dbReference>
<protein>
    <submittedName>
        <fullName evidence="2">Uncharacterized protein</fullName>
    </submittedName>
</protein>
<sequence>MKVKLPNCGHCTSYQIDFIKFLQIAIYSGVSHLYCLWLHGFFPDRIHVFLRRHVVDATVDAVVVVVMNKAANDFVRLLITFIFVTLITLYL</sequence>
<name>A0A2L1U9F4_9BACL</name>
<organism evidence="2 4">
    <name type="scientific">Paenibacillus larvae subsp. larvae</name>
    <dbReference type="NCBI Taxonomy" id="147375"/>
    <lineage>
        <taxon>Bacteria</taxon>
        <taxon>Bacillati</taxon>
        <taxon>Bacillota</taxon>
        <taxon>Bacilli</taxon>
        <taxon>Bacillales</taxon>
        <taxon>Paenibacillaceae</taxon>
        <taxon>Paenibacillus</taxon>
    </lineage>
</organism>
<dbReference type="Proteomes" id="UP000464330">
    <property type="component" value="Chromosome"/>
</dbReference>
<reference evidence="2 5" key="2">
    <citation type="journal article" date="2020" name="Int. J. Med. Microbiol.">
        <title>Discovery of Paenibacillus larvae ERIC V: Phenotypic and genomic comparison to genotypes ERIC I-IV reveal different inventories of virulence factors which correlate with epidemiological prevalences of American Foulbrood.</title>
        <authorList>
            <person name="Beims H."/>
            <person name="Bunk B."/>
            <person name="Erler S."/>
            <person name="Mohr K.I."/>
            <person name="Sproer C."/>
            <person name="Pradella S."/>
            <person name="Gunther G."/>
            <person name="Rohde M."/>
            <person name="von der Ohe W."/>
            <person name="Steinert M."/>
        </authorList>
    </citation>
    <scope>NUCLEOTIDE SEQUENCE</scope>
    <source>
        <strain evidence="2">Eric_III</strain>
        <strain evidence="3">Eric_V</strain>
    </source>
</reference>
<dbReference type="AlphaFoldDB" id="A0A2L1U9F4"/>
<evidence type="ECO:0000313" key="3">
    <source>
        <dbReference type="EMBL" id="QHZ49704.1"/>
    </source>
</evidence>